<accession>D5BUP7</accession>
<dbReference type="KEGG" id="nhl:Nhal_0244"/>
<dbReference type="Gene3D" id="3.30.2020.10">
    <property type="entry name" value="NE0471-like N-terminal domain"/>
    <property type="match status" value="1"/>
</dbReference>
<keyword evidence="2" id="KW-1185">Reference proteome</keyword>
<evidence type="ECO:0000313" key="1">
    <source>
        <dbReference type="EMBL" id="ADE13447.1"/>
    </source>
</evidence>
<dbReference type="STRING" id="472759.Nhal_0244"/>
<dbReference type="eggNOG" id="ENOG50330DP">
    <property type="taxonomic scope" value="Bacteria"/>
</dbReference>
<proteinExistence type="predicted"/>
<sequence length="76" mass="8935">MFPHITEAKYIDGYKLWLKFNDGTEGRIDLSSELYGEIFEPLKDINYFRQFSIQGNTVAWENGADFAPEFLREHIT</sequence>
<dbReference type="RefSeq" id="WP_013031343.1">
    <property type="nucleotide sequence ID" value="NC_013960.1"/>
</dbReference>
<dbReference type="HOGENOM" id="CLU_153045_5_0_6"/>
<protein>
    <recommendedName>
        <fullName evidence="3">DUF2442 domain-containing protein</fullName>
    </recommendedName>
</protein>
<evidence type="ECO:0008006" key="3">
    <source>
        <dbReference type="Google" id="ProtNLM"/>
    </source>
</evidence>
<dbReference type="OrthoDB" id="9803723at2"/>
<dbReference type="SUPFAM" id="SSF143880">
    <property type="entry name" value="NE0471 N-terminal domain-like"/>
    <property type="match status" value="1"/>
</dbReference>
<gene>
    <name evidence="1" type="ordered locus">Nhal_0244</name>
</gene>
<reference evidence="2" key="1">
    <citation type="submission" date="2010-04" db="EMBL/GenBank/DDBJ databases">
        <title>Complete genome sequence of Nitrosococcus halophilus Nc4, a salt-adapted, aerobic obligate ammonia-oxidizing sulfur purple bacterium.</title>
        <authorList>
            <consortium name="US DOE Joint Genome Institute"/>
            <person name="Campbell M.A."/>
            <person name="Malfatti S.A."/>
            <person name="Chain P.S.G."/>
            <person name="Heidelberg J.F."/>
            <person name="Ward B.B."/>
            <person name="Klotz M.G."/>
        </authorList>
    </citation>
    <scope>NUCLEOTIDE SEQUENCE [LARGE SCALE GENOMIC DNA]</scope>
    <source>
        <strain evidence="2">Nc4</strain>
    </source>
</reference>
<dbReference type="InterPro" id="IPR036782">
    <property type="entry name" value="NE0471-like_N"/>
</dbReference>
<dbReference type="AlphaFoldDB" id="D5BUP7"/>
<name>D5BUP7_NITHN</name>
<dbReference type="Proteomes" id="UP000001844">
    <property type="component" value="Chromosome"/>
</dbReference>
<evidence type="ECO:0000313" key="2">
    <source>
        <dbReference type="Proteomes" id="UP000001844"/>
    </source>
</evidence>
<dbReference type="EMBL" id="CP001798">
    <property type="protein sequence ID" value="ADE13447.1"/>
    <property type="molecule type" value="Genomic_DNA"/>
</dbReference>
<dbReference type="InterPro" id="IPR018841">
    <property type="entry name" value="DUF2442"/>
</dbReference>
<organism evidence="1 2">
    <name type="scientific">Nitrosococcus halophilus (strain Nc4)</name>
    <dbReference type="NCBI Taxonomy" id="472759"/>
    <lineage>
        <taxon>Bacteria</taxon>
        <taxon>Pseudomonadati</taxon>
        <taxon>Pseudomonadota</taxon>
        <taxon>Gammaproteobacteria</taxon>
        <taxon>Chromatiales</taxon>
        <taxon>Chromatiaceae</taxon>
        <taxon>Nitrosococcus</taxon>
    </lineage>
</organism>
<dbReference type="Pfam" id="PF10387">
    <property type="entry name" value="DUF2442"/>
    <property type="match status" value="1"/>
</dbReference>